<reference evidence="1 2" key="1">
    <citation type="submission" date="2019-09" db="EMBL/GenBank/DDBJ databases">
        <title>The Halomonas whole genome shotgun (WGS).</title>
        <authorList>
            <person name="Xie Z."/>
        </authorList>
    </citation>
    <scope>NUCLEOTIDE SEQUENCE [LARGE SCALE GENOMIC DNA]</scope>
    <source>
        <strain evidence="1 2">NBT06E8</strain>
    </source>
</reference>
<evidence type="ECO:0000313" key="2">
    <source>
        <dbReference type="Proteomes" id="UP000466130"/>
    </source>
</evidence>
<dbReference type="Proteomes" id="UP000466130">
    <property type="component" value="Unassembled WGS sequence"/>
</dbReference>
<keyword evidence="2" id="KW-1185">Reference proteome</keyword>
<organism evidence="1 2">
    <name type="scientific">Vreelandella piezotolerans</name>
    <dbReference type="NCBI Taxonomy" id="2609667"/>
    <lineage>
        <taxon>Bacteria</taxon>
        <taxon>Pseudomonadati</taxon>
        <taxon>Pseudomonadota</taxon>
        <taxon>Gammaproteobacteria</taxon>
        <taxon>Oceanospirillales</taxon>
        <taxon>Halomonadaceae</taxon>
        <taxon>Vreelandella</taxon>
    </lineage>
</organism>
<evidence type="ECO:0000313" key="1">
    <source>
        <dbReference type="EMBL" id="KAE8440077.1"/>
    </source>
</evidence>
<comment type="caution">
    <text evidence="1">The sequence shown here is derived from an EMBL/GenBank/DDBJ whole genome shotgun (WGS) entry which is preliminary data.</text>
</comment>
<accession>A0ABQ6XEL8</accession>
<gene>
    <name evidence="1" type="ORF">F1978_02210</name>
</gene>
<proteinExistence type="predicted"/>
<dbReference type="EMBL" id="VWRT01000001">
    <property type="protein sequence ID" value="KAE8440077.1"/>
    <property type="molecule type" value="Genomic_DNA"/>
</dbReference>
<sequence>MAEKVIINMPDTLFPFMPPVWELVGWLDDKCTGMHTLLHRMQEDESLKLTPVHRQTLKKAYRNGVSPRIAEKIERNLHKVAEQKNMADLLSHITPKEPIVRDTNGTKWLVFSQGLLEGINQHQPIQKLELPLTLSFLEKRAKAERQLILTCHQARKMETSPEEKLTRMRKAICEVFRHHTLLNSQEIRSYSTAMIDASRPGQQRTTELVAEALKVLFCLRVDFYHQLLASFMTDMLKIKESLRIPDTLTDALVNHGGMGQLMPFLEGEKLVTPTYRLYELWLGAFSLNSEKPMSYRTMSLHLPTPSITRTRVGDQATLEDIHNAANETRRSRLKEWRTGTAPKIDQLIAFIESLTGESYGAFMPLIMTHVATAWTNWIEQELANLEKQLQEDPSLTVHLNRDWLLARFSSYPDYWAHVKAQAHQR</sequence>
<dbReference type="RefSeq" id="WP_153842355.1">
    <property type="nucleotide sequence ID" value="NZ_CP048602.1"/>
</dbReference>
<name>A0ABQ6XEL8_9GAMM</name>
<protein>
    <submittedName>
        <fullName evidence="1">Uncharacterized protein</fullName>
    </submittedName>
</protein>